<gene>
    <name evidence="1" type="ORF">D0868_10575</name>
</gene>
<reference evidence="1 2" key="1">
    <citation type="journal article" date="2018" name="BMC Genomics">
        <title>Genomic evidence for intraspecific hybridization in a clonal and extremely halotolerant yeast.</title>
        <authorList>
            <person name="Gostincar C."/>
            <person name="Stajich J.E."/>
            <person name="Zupancic J."/>
            <person name="Zalar P."/>
            <person name="Gunde-Cimerman N."/>
        </authorList>
    </citation>
    <scope>NUCLEOTIDE SEQUENCE [LARGE SCALE GENOMIC DNA]</scope>
    <source>
        <strain evidence="1 2">EXF-6654</strain>
    </source>
</reference>
<proteinExistence type="predicted"/>
<protein>
    <submittedName>
        <fullName evidence="1">Uncharacterized protein</fullName>
    </submittedName>
</protein>
<organism evidence="1 2">
    <name type="scientific">Hortaea werneckii</name>
    <name type="common">Black yeast</name>
    <name type="synonym">Cladosporium werneckii</name>
    <dbReference type="NCBI Taxonomy" id="91943"/>
    <lineage>
        <taxon>Eukaryota</taxon>
        <taxon>Fungi</taxon>
        <taxon>Dikarya</taxon>
        <taxon>Ascomycota</taxon>
        <taxon>Pezizomycotina</taxon>
        <taxon>Dothideomycetes</taxon>
        <taxon>Dothideomycetidae</taxon>
        <taxon>Mycosphaerellales</taxon>
        <taxon>Teratosphaeriaceae</taxon>
        <taxon>Hortaea</taxon>
    </lineage>
</organism>
<name>A0A3M6Y483_HORWE</name>
<accession>A0A3M6Y483</accession>
<evidence type="ECO:0000313" key="1">
    <source>
        <dbReference type="EMBL" id="RMX97570.1"/>
    </source>
</evidence>
<dbReference type="AlphaFoldDB" id="A0A3M6Y483"/>
<comment type="caution">
    <text evidence="1">The sequence shown here is derived from an EMBL/GenBank/DDBJ whole genome shotgun (WGS) entry which is preliminary data.</text>
</comment>
<sequence>MDGPSLPANSFRIPSAPPTGFSNVDTMMDISYAKYAQNPSAIAAIRAAAIAKLGKPLSPTPENLDMMERPDVAIAKSTQLIEEAKAQLAKPVSAYLPAQLTAEEQAEKDAADQWQKGCDHANATIDRVMAKNQDLFQDVMDSIAEVEKAVISLPEDLRVPAPPPTSTVAEIAAVPEAVKLYIEKSKASASNNGLEAAENSSFYLEMKEQLDHAQTVIRKTAKSAEHGLEQAHTAIQKIARPVEQSQTPVSKLVARFDTTGKGTHQSHPNVAMGANDHSCTGLLREKISEQRSNVDCQSQLMQANAATSQKEGRKGAQGGWMTTLWSFDFQVSW</sequence>
<dbReference type="Proteomes" id="UP000282582">
    <property type="component" value="Unassembled WGS sequence"/>
</dbReference>
<dbReference type="EMBL" id="QWIK01001102">
    <property type="protein sequence ID" value="RMX97570.1"/>
    <property type="molecule type" value="Genomic_DNA"/>
</dbReference>
<evidence type="ECO:0000313" key="2">
    <source>
        <dbReference type="Proteomes" id="UP000282582"/>
    </source>
</evidence>